<accession>U1PYR6</accession>
<gene>
    <name evidence="2" type="ORF">HMPREF1549_03329</name>
</gene>
<feature type="region of interest" description="Disordered" evidence="1">
    <location>
        <begin position="94"/>
        <end position="113"/>
    </location>
</feature>
<organism evidence="2 3">
    <name type="scientific">Actinomyces johnsonii F0510</name>
    <dbReference type="NCBI Taxonomy" id="1227262"/>
    <lineage>
        <taxon>Bacteria</taxon>
        <taxon>Bacillati</taxon>
        <taxon>Actinomycetota</taxon>
        <taxon>Actinomycetes</taxon>
        <taxon>Actinomycetales</taxon>
        <taxon>Actinomycetaceae</taxon>
        <taxon>Actinomyces</taxon>
    </lineage>
</organism>
<sequence length="113" mass="12076">MLSWLRQSSFARILASETLTCPQLASRLRYSSCRVPVLRESASWIGLLASAMACCSAMARKVAWLAGVVGTCAVRALASSECAVRSLSQRAFGGSYPSVQGRSTSSLSPQWIT</sequence>
<dbReference type="HOGENOM" id="CLU_2128119_0_0_11"/>
<protein>
    <submittedName>
        <fullName evidence="2">Uncharacterized protein</fullName>
    </submittedName>
</protein>
<evidence type="ECO:0000313" key="3">
    <source>
        <dbReference type="Proteomes" id="UP000016498"/>
    </source>
</evidence>
<evidence type="ECO:0000256" key="1">
    <source>
        <dbReference type="SAM" id="MobiDB-lite"/>
    </source>
</evidence>
<dbReference type="Proteomes" id="UP000016498">
    <property type="component" value="Unassembled WGS sequence"/>
</dbReference>
<proteinExistence type="predicted"/>
<comment type="caution">
    <text evidence="2">The sequence shown here is derived from an EMBL/GenBank/DDBJ whole genome shotgun (WGS) entry which is preliminary data.</text>
</comment>
<feature type="compositionally biased region" description="Polar residues" evidence="1">
    <location>
        <begin position="97"/>
        <end position="113"/>
    </location>
</feature>
<name>U1PYR6_9ACTO</name>
<dbReference type="EMBL" id="AWSD01000410">
    <property type="protein sequence ID" value="ERH15194.1"/>
    <property type="molecule type" value="Genomic_DNA"/>
</dbReference>
<dbReference type="AlphaFoldDB" id="U1PYR6"/>
<reference evidence="2 3" key="1">
    <citation type="submission" date="2013-06" db="EMBL/GenBank/DDBJ databases">
        <authorList>
            <person name="Weinstock G."/>
            <person name="Sodergren E."/>
            <person name="Lobos E.A."/>
            <person name="Fulton L."/>
            <person name="Fulton R."/>
            <person name="Courtney L."/>
            <person name="Fronick C."/>
            <person name="O'Laughlin M."/>
            <person name="Godfrey J."/>
            <person name="Wilson R.M."/>
            <person name="Miner T."/>
            <person name="Farmer C."/>
            <person name="Delehaunty K."/>
            <person name="Cordes M."/>
            <person name="Minx P."/>
            <person name="Tomlinson C."/>
            <person name="Chen J."/>
            <person name="Wollam A."/>
            <person name="Pepin K.H."/>
            <person name="Bhonagiri V."/>
            <person name="Zhang X."/>
            <person name="Warren W."/>
            <person name="Mitreva M."/>
            <person name="Mardis E.R."/>
            <person name="Wilson R.K."/>
        </authorList>
    </citation>
    <scope>NUCLEOTIDE SEQUENCE [LARGE SCALE GENOMIC DNA]</scope>
    <source>
        <strain evidence="2 3">F0510</strain>
    </source>
</reference>
<evidence type="ECO:0000313" key="2">
    <source>
        <dbReference type="EMBL" id="ERH15194.1"/>
    </source>
</evidence>